<dbReference type="AlphaFoldDB" id="A0A8T0DQF4"/>
<dbReference type="PANTHER" id="PTHR34914:SF1">
    <property type="entry name" value="LYMPHOCYTE EXPANSION MOLECULE"/>
    <property type="match status" value="1"/>
</dbReference>
<name>A0A8T0DQF4_9TREM</name>
<reference evidence="2 3" key="1">
    <citation type="submission" date="2019-07" db="EMBL/GenBank/DDBJ databases">
        <title>Annotation for the trematode Paragonimus westermani.</title>
        <authorList>
            <person name="Choi Y.-J."/>
        </authorList>
    </citation>
    <scope>NUCLEOTIDE SEQUENCE [LARGE SCALE GENOMIC DNA]</scope>
    <source>
        <strain evidence="2">180907_Pwestermani</strain>
    </source>
</reference>
<dbReference type="PANTHER" id="PTHR34914">
    <property type="entry name" value="LYMPHOCYTE EXPANSION MOLECULE"/>
    <property type="match status" value="1"/>
</dbReference>
<gene>
    <name evidence="2" type="ORF">P879_04796</name>
</gene>
<accession>A0A8T0DQF4</accession>
<feature type="region of interest" description="Disordered" evidence="1">
    <location>
        <begin position="71"/>
        <end position="99"/>
    </location>
</feature>
<evidence type="ECO:0000313" key="3">
    <source>
        <dbReference type="Proteomes" id="UP000699462"/>
    </source>
</evidence>
<dbReference type="Proteomes" id="UP000699462">
    <property type="component" value="Unassembled WGS sequence"/>
</dbReference>
<proteinExistence type="predicted"/>
<evidence type="ECO:0000256" key="1">
    <source>
        <dbReference type="SAM" id="MobiDB-lite"/>
    </source>
</evidence>
<dbReference type="InterPro" id="IPR010736">
    <property type="entry name" value="SHIPPO-rpt"/>
</dbReference>
<keyword evidence="3" id="KW-1185">Reference proteome</keyword>
<dbReference type="Pfam" id="PF07004">
    <property type="entry name" value="SHIPPO-rpt"/>
    <property type="match status" value="2"/>
</dbReference>
<protein>
    <submittedName>
        <fullName evidence="2">Uncharacterized protein</fullName>
    </submittedName>
</protein>
<feature type="region of interest" description="Disordered" evidence="1">
    <location>
        <begin position="1"/>
        <end position="30"/>
    </location>
</feature>
<dbReference type="EMBL" id="JTDF01001803">
    <property type="protein sequence ID" value="KAF8569536.1"/>
    <property type="molecule type" value="Genomic_DNA"/>
</dbReference>
<sequence>MGYHCRFNNQGVHPKRLKQNSSSNLGPGSYDIKKQINNKNGNVYESSWKRQYFLERESAIPSLLCREQRADRESNTRSLGPGKYNVNMDHSRKKSFTDRGPINTLAKRFSESRSTNCTPGVGTYGLGGDPYAYKEAMEAIKKTASTIGLLSSNTGAHRSLPESSGHIGPGTYETGQFLETYLNKVTSLRGPYDLTTGPRSKPTHSEYPEPGAYKVQSFLDIWASPDKKHAGKFQRIHETMSLKNAKQIINYSKQPTVVHEVSPATYDPSLPNKKAKSSNCQNVPFLSQASRYDGSLFAMPKVPVGPGRYDIERFDDARCVWGAMCAFDSQTAARMDSKECTKWSERLRPTNIPPSRRFKIDHVSTVKEPSIVLPTSGLHPRSIPLIA</sequence>
<evidence type="ECO:0000313" key="2">
    <source>
        <dbReference type="EMBL" id="KAF8569536.1"/>
    </source>
</evidence>
<dbReference type="OrthoDB" id="6275292at2759"/>
<organism evidence="2 3">
    <name type="scientific">Paragonimus westermani</name>
    <dbReference type="NCBI Taxonomy" id="34504"/>
    <lineage>
        <taxon>Eukaryota</taxon>
        <taxon>Metazoa</taxon>
        <taxon>Spiralia</taxon>
        <taxon>Lophotrochozoa</taxon>
        <taxon>Platyhelminthes</taxon>
        <taxon>Trematoda</taxon>
        <taxon>Digenea</taxon>
        <taxon>Plagiorchiida</taxon>
        <taxon>Troglotremata</taxon>
        <taxon>Troglotrematidae</taxon>
        <taxon>Paragonimus</taxon>
    </lineage>
</organism>
<comment type="caution">
    <text evidence="2">The sequence shown here is derived from an EMBL/GenBank/DDBJ whole genome shotgun (WGS) entry which is preliminary data.</text>
</comment>
<dbReference type="InterPro" id="IPR033557">
    <property type="entry name" value="CIMAP2"/>
</dbReference>